<dbReference type="HOGENOM" id="CLU_009519_0_0_2"/>
<evidence type="ECO:0000259" key="6">
    <source>
        <dbReference type="PROSITE" id="PS51192"/>
    </source>
</evidence>
<evidence type="ECO:0000256" key="3">
    <source>
        <dbReference type="ARBA" id="ARBA00022806"/>
    </source>
</evidence>
<dbReference type="PROSITE" id="PS51192">
    <property type="entry name" value="HELICASE_ATP_BIND_1"/>
    <property type="match status" value="1"/>
</dbReference>
<evidence type="ECO:0000313" key="8">
    <source>
        <dbReference type="EMBL" id="AIJ05225.1"/>
    </source>
</evidence>
<organism evidence="8 9">
    <name type="scientific">Methanocaldococcus bathoardescens</name>
    <dbReference type="NCBI Taxonomy" id="1301915"/>
    <lineage>
        <taxon>Archaea</taxon>
        <taxon>Methanobacteriati</taxon>
        <taxon>Methanobacteriota</taxon>
        <taxon>Methanomada group</taxon>
        <taxon>Methanococci</taxon>
        <taxon>Methanococcales</taxon>
        <taxon>Methanocaldococcaceae</taxon>
        <taxon>Methanocaldococcus</taxon>
    </lineage>
</organism>
<evidence type="ECO:0008006" key="10">
    <source>
        <dbReference type="Google" id="ProtNLM"/>
    </source>
</evidence>
<dbReference type="SMART" id="SM00490">
    <property type="entry name" value="HELICc"/>
    <property type="match status" value="1"/>
</dbReference>
<keyword evidence="1" id="KW-0547">Nucleotide-binding</keyword>
<dbReference type="CDD" id="cd18011">
    <property type="entry name" value="DEXDc_RapA"/>
    <property type="match status" value="1"/>
</dbReference>
<sequence length="1106" mass="129321">MAVELKQGSVIKSPHWPEPIKILEVEDFGDLIRIVGVMIKSKKYIDNIIPKKDLDKFRTYDVEKLNFSENAEEVFLGLEGYRFRLTYLFDPFLATTVSKIDPLPHQIDAVYNYILKLPRIRFLIADDPGAGKTIMAGLVIKELKLRGLAKRILIVVPGHLKDQWRRELKEKFSENFVVVDRNLINNNYGENVWEKYNQVITSMDFAKQEDILSSLGSAHWDLVIVDEAHKMAAYKYGDKTKKTDRYRLGEVLSKNSEHLLFLTATPHRGDAENFRLFLDLLYPGFFSSAEMIEESIKNKDNPLFIRRLKEDLVDFDGKPLFLPRHVKTVKFSCSDDEMKLYNALSKYVIEQYNKALKSDKKRNIAFALLILQRRFASSIYALRCSLERRKKKLEKIKNFVNNNAKLMFNDIEDIDDYEEIERWEIEKDWETLTVSESIDELKEEIKCINKLIKMADEIITSESETKLKELKELLEKYPKDQKILIFTESRDTLEYLVKKIKSWGHSVTFIHGGMKLEDRIRAEQEFRNVVQIMVATEAAGEGINLQFCNIMINYDIPWNPNRLEQRMGRIHRYGQTKEVFIYNLVAENTREGKVLLRLLNKLEEIRKHLGDKVFDVIGEIFYGKKLYQLVLEAAANARDIDEILKEIEIDVDEEYLRRVREALGDSLAIREIDYTRIKDISEKCKEYRLAPEYTEAFFIKAFKKAGGKIAKVKDYYKIDSIPYEIRKIAEDERFKNIWGSLAKRYAKITFDKEVAMKNSDVEFVSFGHPLFEAVLEWVLRNYLDKCKVGAVFKDVSGVYDGIIWFFEGEVKDGTGEIAGKRLFAIYDDGHEFKKINPAIIWDLVPATDVKGIEIENIDERREKAKRFAISSLMEYKNDILRERERLADIKRRYGIKSLENLISELDSKLLEYYEKKESEGKKMDLPILNVERKKKEYEETLERLKDEIERQKNLTVSMPEFVGAIRVISERKMVSDKEVERIGMEVAMAYEKLNGRNPIDVSSKNLGYDIYSEGNGEVRYIEVKARATSGEIALTPNEWFMAKRFRDKYWLYVVENAVINPTLYIIKNPAENLDAIEKVEVVRFVVPTNEWKFKGVPKKVKLDKKE</sequence>
<keyword evidence="4" id="KW-0067">ATP-binding</keyword>
<dbReference type="InterPro" id="IPR000330">
    <property type="entry name" value="SNF2_N"/>
</dbReference>
<gene>
    <name evidence="8" type="ORF">JH146_0375</name>
</gene>
<dbReference type="OrthoDB" id="6396at2157"/>
<dbReference type="PANTHER" id="PTHR10799">
    <property type="entry name" value="SNF2/RAD54 HELICASE FAMILY"/>
    <property type="match status" value="1"/>
</dbReference>
<dbReference type="SMART" id="SM00487">
    <property type="entry name" value="DEXDc"/>
    <property type="match status" value="1"/>
</dbReference>
<dbReference type="Pfam" id="PF00271">
    <property type="entry name" value="Helicase_C"/>
    <property type="match status" value="1"/>
</dbReference>
<dbReference type="GeneID" id="24890970"/>
<keyword evidence="2" id="KW-0378">Hydrolase</keyword>
<evidence type="ECO:0000256" key="1">
    <source>
        <dbReference type="ARBA" id="ARBA00022741"/>
    </source>
</evidence>
<dbReference type="Proteomes" id="UP000028781">
    <property type="component" value="Chromosome"/>
</dbReference>
<dbReference type="RefSeq" id="WP_048201415.1">
    <property type="nucleotide sequence ID" value="NZ_CP009149.1"/>
</dbReference>
<dbReference type="InterPro" id="IPR001650">
    <property type="entry name" value="Helicase_C-like"/>
</dbReference>
<dbReference type="InterPro" id="IPR014001">
    <property type="entry name" value="Helicase_ATP-bd"/>
</dbReference>
<proteinExistence type="predicted"/>
<dbReference type="EMBL" id="CP009149">
    <property type="protein sequence ID" value="AIJ05225.1"/>
    <property type="molecule type" value="Genomic_DNA"/>
</dbReference>
<keyword evidence="9" id="KW-1185">Reference proteome</keyword>
<dbReference type="GO" id="GO:0140097">
    <property type="term" value="F:catalytic activity, acting on DNA"/>
    <property type="evidence" value="ECO:0007669"/>
    <property type="project" value="UniProtKB-ARBA"/>
</dbReference>
<protein>
    <recommendedName>
        <fullName evidence="10">Helicase domain protein</fullName>
    </recommendedName>
</protein>
<keyword evidence="3" id="KW-0347">Helicase</keyword>
<dbReference type="Gene3D" id="3.40.50.10810">
    <property type="entry name" value="Tandem AAA-ATPase domain"/>
    <property type="match status" value="1"/>
</dbReference>
<dbReference type="GO" id="GO:0005524">
    <property type="term" value="F:ATP binding"/>
    <property type="evidence" value="ECO:0007669"/>
    <property type="project" value="UniProtKB-KW"/>
</dbReference>
<evidence type="ECO:0000256" key="2">
    <source>
        <dbReference type="ARBA" id="ARBA00022801"/>
    </source>
</evidence>
<dbReference type="InterPro" id="IPR024975">
    <property type="entry name" value="NOV_C"/>
</dbReference>
<dbReference type="GO" id="GO:0004386">
    <property type="term" value="F:helicase activity"/>
    <property type="evidence" value="ECO:0007669"/>
    <property type="project" value="UniProtKB-KW"/>
</dbReference>
<feature type="domain" description="Helicase C-terminal" evidence="7">
    <location>
        <begin position="469"/>
        <end position="621"/>
    </location>
</feature>
<keyword evidence="5" id="KW-0175">Coiled coil</keyword>
<feature type="coiled-coil region" evidence="5">
    <location>
        <begin position="872"/>
        <end position="954"/>
    </location>
</feature>
<dbReference type="Pfam" id="PF00176">
    <property type="entry name" value="SNF2-rel_dom"/>
    <property type="match status" value="1"/>
</dbReference>
<name>A0A076LA42_9EURY</name>
<evidence type="ECO:0000256" key="5">
    <source>
        <dbReference type="SAM" id="Coils"/>
    </source>
</evidence>
<accession>A0A076LA42</accession>
<dbReference type="STRING" id="1301915.JH146_0375"/>
<evidence type="ECO:0000313" key="9">
    <source>
        <dbReference type="Proteomes" id="UP000028781"/>
    </source>
</evidence>
<dbReference type="InterPro" id="IPR038718">
    <property type="entry name" value="SNF2-like_sf"/>
</dbReference>
<dbReference type="AlphaFoldDB" id="A0A076LA42"/>
<dbReference type="InterPro" id="IPR049730">
    <property type="entry name" value="SNF2/RAD54-like_C"/>
</dbReference>
<dbReference type="InterPro" id="IPR027417">
    <property type="entry name" value="P-loop_NTPase"/>
</dbReference>
<feature type="domain" description="Helicase ATP-binding" evidence="6">
    <location>
        <begin position="113"/>
        <end position="284"/>
    </location>
</feature>
<dbReference type="SUPFAM" id="SSF52540">
    <property type="entry name" value="P-loop containing nucleoside triphosphate hydrolases"/>
    <property type="match status" value="2"/>
</dbReference>
<dbReference type="CDD" id="cd18793">
    <property type="entry name" value="SF2_C_SNF"/>
    <property type="match status" value="1"/>
</dbReference>
<dbReference type="Gene3D" id="3.40.50.300">
    <property type="entry name" value="P-loop containing nucleotide triphosphate hydrolases"/>
    <property type="match status" value="1"/>
</dbReference>
<dbReference type="KEGG" id="mjh:JH146_0375"/>
<dbReference type="GO" id="GO:0016787">
    <property type="term" value="F:hydrolase activity"/>
    <property type="evidence" value="ECO:0007669"/>
    <property type="project" value="UniProtKB-KW"/>
</dbReference>
<dbReference type="Pfam" id="PF13020">
    <property type="entry name" value="NOV_C"/>
    <property type="match status" value="1"/>
</dbReference>
<reference evidence="8 9" key="1">
    <citation type="journal article" date="2015" name="Int. J. Syst. Evol. Microbiol.">
        <title>M ethanocaldococcus bathoardescens sp. nov., a hyperthermophilic methanogen isolated from a volcanically active deep-sea hydrothermal vent.</title>
        <authorList>
            <person name="Stewart L.C."/>
            <person name="Jung J.H."/>
            <person name="Kim Y.T."/>
            <person name="Kwon S.W."/>
            <person name="Park C.S."/>
            <person name="Holden J.F."/>
        </authorList>
    </citation>
    <scope>NUCLEOTIDE SEQUENCE [LARGE SCALE GENOMIC DNA]</scope>
    <source>
        <strain evidence="8 9">JH146</strain>
    </source>
</reference>
<evidence type="ECO:0000256" key="4">
    <source>
        <dbReference type="ARBA" id="ARBA00022840"/>
    </source>
</evidence>
<dbReference type="InterPro" id="IPR057342">
    <property type="entry name" value="DEXDc_RapA"/>
</dbReference>
<dbReference type="PROSITE" id="PS51194">
    <property type="entry name" value="HELICASE_CTER"/>
    <property type="match status" value="1"/>
</dbReference>
<evidence type="ECO:0000259" key="7">
    <source>
        <dbReference type="PROSITE" id="PS51194"/>
    </source>
</evidence>